<evidence type="ECO:0000256" key="1">
    <source>
        <dbReference type="SAM" id="Coils"/>
    </source>
</evidence>
<dbReference type="PANTHER" id="PTHR30093">
    <property type="entry name" value="GENERAL SECRETION PATHWAY PROTEIN G"/>
    <property type="match status" value="1"/>
</dbReference>
<evidence type="ECO:0000259" key="2">
    <source>
        <dbReference type="Pfam" id="PF07596"/>
    </source>
</evidence>
<proteinExistence type="predicted"/>
<dbReference type="EMBL" id="PUIB01000022">
    <property type="protein sequence ID" value="PQO29959.1"/>
    <property type="molecule type" value="Genomic_DNA"/>
</dbReference>
<comment type="caution">
    <text evidence="3">The sequence shown here is derived from an EMBL/GenBank/DDBJ whole genome shotgun (WGS) entry which is preliminary data.</text>
</comment>
<dbReference type="Pfam" id="PF07596">
    <property type="entry name" value="SBP_bac_10"/>
    <property type="match status" value="1"/>
</dbReference>
<reference evidence="3 4" key="1">
    <citation type="submission" date="2018-02" db="EMBL/GenBank/DDBJ databases">
        <title>Comparative genomes isolates from brazilian mangrove.</title>
        <authorList>
            <person name="Araujo J.E."/>
            <person name="Taketani R.G."/>
            <person name="Silva M.C.P."/>
            <person name="Loureco M.V."/>
            <person name="Andreote F.D."/>
        </authorList>
    </citation>
    <scope>NUCLEOTIDE SEQUENCE [LARGE SCALE GENOMIC DNA]</scope>
    <source>
        <strain evidence="3 4">NAP PRIS-MGV</strain>
    </source>
</reference>
<feature type="coiled-coil region" evidence="1">
    <location>
        <begin position="292"/>
        <end position="319"/>
    </location>
</feature>
<feature type="domain" description="DUF1559" evidence="2">
    <location>
        <begin position="369"/>
        <end position="526"/>
    </location>
</feature>
<dbReference type="InterPro" id="IPR045584">
    <property type="entry name" value="Pilin-like"/>
</dbReference>
<accession>A0A2S8FCT5</accession>
<dbReference type="Proteomes" id="UP000239388">
    <property type="component" value="Unassembled WGS sequence"/>
</dbReference>
<sequence>MAASIQCSSPRSRLCRPFRSSSLNLPSCWPVCSPVLQAQEPAAADETSTPEKFKFDPEEVLLVAHIRTDRLFSTKYMEGQPVEVVTAIGKKYGGVDPMQFTSITFVQTFPVEQFESPKLLAIVKTSEALNEETFFAGIDEIVEHAIPKEEVAKAVPQLRGRAFFDNRLPIPAFAAHLIDEHTFLIGDERFVLPVVQEDAIDELTSFIKPLMATSEHVDLSAVAKLVPIRKKIEKFGFPFPKRFEQVPNDAESVTVQLSFVDRMQANVQIEAVDAAAAKRLETLLTSLMDEGKQSLLDQAQEMQASENKLEAAMGKYQQRIATAMFQKLAPTQEGNTIGLTFPPDGDDGSELNTVLAGALTSILLPVINEARIAARSAQSTNNLKQLTIAMHNFYATSGALPAQASTDEDGQKLLSWRVHLLPFLFEADLYEQFHLDEPWDSDHNMKLISQMPDVFRDPNSQAPEFHTTYLVPVGQNMAFEPPTKQTKEVVPLGLKFQAFTDGISDTIMLVNADDEAAVPWTKPDDLEVDLQNVWNHLNGFRYDGLQVGIGDGSVQTLPPKTTATALQRLFQRNDQQAGPAN</sequence>
<protein>
    <recommendedName>
        <fullName evidence="2">DUF1559 domain-containing protein</fullName>
    </recommendedName>
</protein>
<evidence type="ECO:0000313" key="3">
    <source>
        <dbReference type="EMBL" id="PQO29959.1"/>
    </source>
</evidence>
<dbReference type="AlphaFoldDB" id="A0A2S8FCT5"/>
<dbReference type="InterPro" id="IPR011453">
    <property type="entry name" value="DUF1559"/>
</dbReference>
<dbReference type="PANTHER" id="PTHR30093:SF2">
    <property type="entry name" value="TYPE II SECRETION SYSTEM PROTEIN H"/>
    <property type="match status" value="1"/>
</dbReference>
<name>A0A2S8FCT5_9BACT</name>
<evidence type="ECO:0000313" key="4">
    <source>
        <dbReference type="Proteomes" id="UP000239388"/>
    </source>
</evidence>
<organism evidence="3 4">
    <name type="scientific">Blastopirellula marina</name>
    <dbReference type="NCBI Taxonomy" id="124"/>
    <lineage>
        <taxon>Bacteria</taxon>
        <taxon>Pseudomonadati</taxon>
        <taxon>Planctomycetota</taxon>
        <taxon>Planctomycetia</taxon>
        <taxon>Pirellulales</taxon>
        <taxon>Pirellulaceae</taxon>
        <taxon>Blastopirellula</taxon>
    </lineage>
</organism>
<gene>
    <name evidence="3" type="ORF">C5Y98_22115</name>
</gene>
<dbReference type="SUPFAM" id="SSF54523">
    <property type="entry name" value="Pili subunits"/>
    <property type="match status" value="1"/>
</dbReference>
<keyword evidence="1" id="KW-0175">Coiled coil</keyword>